<dbReference type="GeneID" id="95967580"/>
<dbReference type="CDD" id="cd07033">
    <property type="entry name" value="TPP_PYR_DXS_TK_like"/>
    <property type="match status" value="1"/>
</dbReference>
<feature type="domain" description="Transketolase-like pyrimidine-binding" evidence="4">
    <location>
        <begin position="5"/>
        <end position="170"/>
    </location>
</feature>
<evidence type="ECO:0000313" key="5">
    <source>
        <dbReference type="EMBL" id="WYY00280.1"/>
    </source>
</evidence>
<dbReference type="Gene3D" id="3.40.50.920">
    <property type="match status" value="1"/>
</dbReference>
<protein>
    <submittedName>
        <fullName evidence="5">Transketolase family protein</fullName>
    </submittedName>
</protein>
<sequence length="319" mass="35610">MTKTASLRETYGEKITEIGRRNKDLVVLDGDLSTSTKTATFGKEFSDRFFNMGISEQSMITTAAGLALCGKKVFASTFAVFLTRTYEQLRQSVCYNNLDVKLVVTHAGLTVGEDGATHQIVEDVGIMSGLPNMKVIVPVDSIETASVMDFLVEKTRTPYYVRLTREKFPVLNQPDYVYKPGKAVTFKEGSDITLFGMGAMVSYALDAAAELKNRGIDARVINMSSIKPIDRYEIIKAARETGRIVTVEEHSIFNGLGSRVAEVTSEEYPVPVFRVGMQDTFGKSGKSWDLFDYFHIGVNDIVRISEQCFREEKRYENIS</sequence>
<dbReference type="Proteomes" id="UP001451606">
    <property type="component" value="Chromosome"/>
</dbReference>
<dbReference type="SUPFAM" id="SSF52518">
    <property type="entry name" value="Thiamin diphosphate-binding fold (THDP-binding)"/>
    <property type="match status" value="1"/>
</dbReference>
<accession>A0AAX4NHS8</accession>
<evidence type="ECO:0000256" key="1">
    <source>
        <dbReference type="ARBA" id="ARBA00001964"/>
    </source>
</evidence>
<name>A0AAX4NHS8_9ARCH</name>
<comment type="cofactor">
    <cofactor evidence="1">
        <name>thiamine diphosphate</name>
        <dbReference type="ChEBI" id="CHEBI:58937"/>
    </cofactor>
</comment>
<keyword evidence="3" id="KW-0786">Thiamine pyrophosphate</keyword>
<keyword evidence="6" id="KW-1185">Reference proteome</keyword>
<dbReference type="SUPFAM" id="SSF52922">
    <property type="entry name" value="TK C-terminal domain-like"/>
    <property type="match status" value="1"/>
</dbReference>
<dbReference type="RefSeq" id="WP_393970621.1">
    <property type="nucleotide sequence ID" value="NZ_CP133772.1"/>
</dbReference>
<dbReference type="FunFam" id="3.40.50.970:FF:000129">
    <property type="entry name" value="Transketolase"/>
    <property type="match status" value="1"/>
</dbReference>
<organism evidence="5 6">
    <name type="scientific">Oxyplasma meridianum</name>
    <dbReference type="NCBI Taxonomy" id="3073602"/>
    <lineage>
        <taxon>Archaea</taxon>
        <taxon>Methanobacteriati</taxon>
        <taxon>Thermoplasmatota</taxon>
        <taxon>Thermoplasmata</taxon>
        <taxon>Thermoplasmatales</taxon>
        <taxon>Thermoplasmataceae</taxon>
        <taxon>Oxyplasma</taxon>
    </lineage>
</organism>
<dbReference type="InterPro" id="IPR029061">
    <property type="entry name" value="THDP-binding"/>
</dbReference>
<dbReference type="Gene3D" id="3.40.50.970">
    <property type="match status" value="1"/>
</dbReference>
<comment type="similarity">
    <text evidence="2">Belongs to the transketolase family.</text>
</comment>
<evidence type="ECO:0000256" key="3">
    <source>
        <dbReference type="ARBA" id="ARBA00023052"/>
    </source>
</evidence>
<dbReference type="Pfam" id="PF02780">
    <property type="entry name" value="Transketolase_C"/>
    <property type="match status" value="1"/>
</dbReference>
<dbReference type="InterPro" id="IPR005475">
    <property type="entry name" value="Transketolase-like_Pyr-bd"/>
</dbReference>
<dbReference type="InterPro" id="IPR009014">
    <property type="entry name" value="Transketo_C/PFOR_II"/>
</dbReference>
<reference evidence="5 6" key="1">
    <citation type="submission" date="2023-09" db="EMBL/GenBank/DDBJ databases">
        <authorList>
            <person name="Golyshina O.V."/>
            <person name="Lunev E.A."/>
            <person name="Bargiela R."/>
            <person name="Gaines M.C."/>
            <person name="Daum B."/>
            <person name="Bale N.J."/>
            <person name="Koenen M."/>
            <person name="Sinninghe Damst J.S."/>
            <person name="Yakimov M."/>
            <person name="Golyshin P.N."/>
        </authorList>
    </citation>
    <scope>NUCLEOTIDE SEQUENCE [LARGE SCALE GENOMIC DNA]</scope>
    <source>
        <strain evidence="5 6">M1</strain>
    </source>
</reference>
<dbReference type="SMART" id="SM00861">
    <property type="entry name" value="Transket_pyr"/>
    <property type="match status" value="1"/>
</dbReference>
<evidence type="ECO:0000256" key="2">
    <source>
        <dbReference type="ARBA" id="ARBA00007131"/>
    </source>
</evidence>
<dbReference type="KEGG" id="omr:OXIME_000845"/>
<dbReference type="PANTHER" id="PTHR43825:SF1">
    <property type="entry name" value="TRANSKETOLASE-LIKE PYRIMIDINE-BINDING DOMAIN-CONTAINING PROTEIN"/>
    <property type="match status" value="1"/>
</dbReference>
<dbReference type="GO" id="GO:0006082">
    <property type="term" value="P:organic acid metabolic process"/>
    <property type="evidence" value="ECO:0007669"/>
    <property type="project" value="UniProtKB-ARBA"/>
</dbReference>
<evidence type="ECO:0000259" key="4">
    <source>
        <dbReference type="SMART" id="SM00861"/>
    </source>
</evidence>
<dbReference type="EMBL" id="CP133772">
    <property type="protein sequence ID" value="WYY00280.1"/>
    <property type="molecule type" value="Genomic_DNA"/>
</dbReference>
<dbReference type="InterPro" id="IPR051157">
    <property type="entry name" value="PDH/Transketolase"/>
</dbReference>
<proteinExistence type="inferred from homology"/>
<dbReference type="GO" id="GO:0044272">
    <property type="term" value="P:sulfur compound biosynthetic process"/>
    <property type="evidence" value="ECO:0007669"/>
    <property type="project" value="UniProtKB-ARBA"/>
</dbReference>
<gene>
    <name evidence="5" type="ORF">OXIME_000845</name>
</gene>
<dbReference type="InterPro" id="IPR033248">
    <property type="entry name" value="Transketolase_C"/>
</dbReference>
<dbReference type="PANTHER" id="PTHR43825">
    <property type="entry name" value="PYRUVATE DEHYDROGENASE E1 COMPONENT"/>
    <property type="match status" value="1"/>
</dbReference>
<evidence type="ECO:0000313" key="6">
    <source>
        <dbReference type="Proteomes" id="UP001451606"/>
    </source>
</evidence>
<dbReference type="AlphaFoldDB" id="A0AAX4NHS8"/>
<dbReference type="Pfam" id="PF02779">
    <property type="entry name" value="Transket_pyr"/>
    <property type="match status" value="1"/>
</dbReference>